<protein>
    <recommendedName>
        <fullName evidence="11">DNA polymerase III subunit gamma/tau</fullName>
        <ecNumber evidence="11">2.7.7.7</ecNumber>
    </recommendedName>
</protein>
<dbReference type="GO" id="GO:0005524">
    <property type="term" value="F:ATP binding"/>
    <property type="evidence" value="ECO:0007669"/>
    <property type="project" value="UniProtKB-KW"/>
</dbReference>
<keyword evidence="8 11" id="KW-0067">ATP-binding</keyword>
<dbReference type="FunFam" id="1.10.8.60:FF:000013">
    <property type="entry name" value="DNA polymerase III subunit gamma/tau"/>
    <property type="match status" value="1"/>
</dbReference>
<dbReference type="PANTHER" id="PTHR11669">
    <property type="entry name" value="REPLICATION FACTOR C / DNA POLYMERASE III GAMMA-TAU SUBUNIT"/>
    <property type="match status" value="1"/>
</dbReference>
<dbReference type="EMBL" id="CP036276">
    <property type="protein sequence ID" value="QDU46002.1"/>
    <property type="molecule type" value="Genomic_DNA"/>
</dbReference>
<dbReference type="KEGG" id="sdyn:Mal52_44990"/>
<feature type="region of interest" description="Disordered" evidence="12">
    <location>
        <begin position="387"/>
        <end position="435"/>
    </location>
</feature>
<dbReference type="SMART" id="SM00382">
    <property type="entry name" value="AAA"/>
    <property type="match status" value="1"/>
</dbReference>
<dbReference type="InterPro" id="IPR012763">
    <property type="entry name" value="DNA_pol_III_sug/sutau_N"/>
</dbReference>
<evidence type="ECO:0000256" key="5">
    <source>
        <dbReference type="ARBA" id="ARBA00022723"/>
    </source>
</evidence>
<keyword evidence="15" id="KW-1185">Reference proteome</keyword>
<dbReference type="SUPFAM" id="SSF52540">
    <property type="entry name" value="P-loop containing nucleoside triphosphate hydrolases"/>
    <property type="match status" value="1"/>
</dbReference>
<evidence type="ECO:0000256" key="3">
    <source>
        <dbReference type="ARBA" id="ARBA00022695"/>
    </source>
</evidence>
<dbReference type="GO" id="GO:0003887">
    <property type="term" value="F:DNA-directed DNA polymerase activity"/>
    <property type="evidence" value="ECO:0007669"/>
    <property type="project" value="UniProtKB-KW"/>
</dbReference>
<name>A0A517ZU53_9PLAN</name>
<dbReference type="NCBIfam" id="TIGR02397">
    <property type="entry name" value="dnaX_nterm"/>
    <property type="match status" value="1"/>
</dbReference>
<accession>A0A517ZU53</accession>
<dbReference type="InterPro" id="IPR008921">
    <property type="entry name" value="DNA_pol3_clamp-load_cplx_C"/>
</dbReference>
<keyword evidence="4 11" id="KW-0235">DNA replication</keyword>
<dbReference type="Gene3D" id="1.10.8.60">
    <property type="match status" value="1"/>
</dbReference>
<dbReference type="Gene3D" id="1.20.272.10">
    <property type="match status" value="1"/>
</dbReference>
<evidence type="ECO:0000256" key="12">
    <source>
        <dbReference type="SAM" id="MobiDB-lite"/>
    </source>
</evidence>
<dbReference type="PRINTS" id="PR00300">
    <property type="entry name" value="CLPPROTEASEA"/>
</dbReference>
<evidence type="ECO:0000259" key="13">
    <source>
        <dbReference type="SMART" id="SM00382"/>
    </source>
</evidence>
<evidence type="ECO:0000256" key="9">
    <source>
        <dbReference type="ARBA" id="ARBA00022932"/>
    </source>
</evidence>
<evidence type="ECO:0000256" key="1">
    <source>
        <dbReference type="ARBA" id="ARBA00006360"/>
    </source>
</evidence>
<dbReference type="GO" id="GO:0009360">
    <property type="term" value="C:DNA polymerase III complex"/>
    <property type="evidence" value="ECO:0007669"/>
    <property type="project" value="InterPro"/>
</dbReference>
<evidence type="ECO:0000313" key="15">
    <source>
        <dbReference type="Proteomes" id="UP000319383"/>
    </source>
</evidence>
<dbReference type="Pfam" id="PF13177">
    <property type="entry name" value="DNA_pol3_delta2"/>
    <property type="match status" value="1"/>
</dbReference>
<feature type="region of interest" description="Disordered" evidence="12">
    <location>
        <begin position="518"/>
        <end position="545"/>
    </location>
</feature>
<keyword evidence="3 11" id="KW-0548">Nucleotidyltransferase</keyword>
<dbReference type="FunFam" id="3.40.50.300:FF:000014">
    <property type="entry name" value="DNA polymerase III subunit gamma/tau"/>
    <property type="match status" value="1"/>
</dbReference>
<dbReference type="Gene3D" id="3.40.50.300">
    <property type="entry name" value="P-loop containing nucleotide triphosphate hydrolases"/>
    <property type="match status" value="1"/>
</dbReference>
<dbReference type="GO" id="GO:0003677">
    <property type="term" value="F:DNA binding"/>
    <property type="evidence" value="ECO:0007669"/>
    <property type="project" value="InterPro"/>
</dbReference>
<evidence type="ECO:0000256" key="10">
    <source>
        <dbReference type="ARBA" id="ARBA00049244"/>
    </source>
</evidence>
<keyword evidence="9 11" id="KW-0239">DNA-directed DNA polymerase</keyword>
<gene>
    <name evidence="14" type="primary">dnaX_2</name>
    <name evidence="11" type="synonym">dnaX</name>
    <name evidence="14" type="ORF">Mal52_44990</name>
</gene>
<dbReference type="Proteomes" id="UP000319383">
    <property type="component" value="Chromosome"/>
</dbReference>
<dbReference type="InterPro" id="IPR045085">
    <property type="entry name" value="HLD_clamp_pol_III_gamma_tau"/>
</dbReference>
<dbReference type="EC" id="2.7.7.7" evidence="11"/>
<keyword evidence="5" id="KW-0479">Metal-binding</keyword>
<evidence type="ECO:0000256" key="4">
    <source>
        <dbReference type="ARBA" id="ARBA00022705"/>
    </source>
</evidence>
<evidence type="ECO:0000256" key="8">
    <source>
        <dbReference type="ARBA" id="ARBA00022840"/>
    </source>
</evidence>
<dbReference type="InterPro" id="IPR001270">
    <property type="entry name" value="ClpA/B"/>
</dbReference>
<dbReference type="InterPro" id="IPR027417">
    <property type="entry name" value="P-loop_NTPase"/>
</dbReference>
<comment type="function">
    <text evidence="11">DNA polymerase III is a complex, multichain enzyme responsible for most of the replicative synthesis in bacteria. This DNA polymerase also exhibits 3' to 5' exonuclease activity.</text>
</comment>
<dbReference type="GO" id="GO:0006261">
    <property type="term" value="P:DNA-templated DNA replication"/>
    <property type="evidence" value="ECO:0007669"/>
    <property type="project" value="TreeGrafter"/>
</dbReference>
<sequence>MQTPNTEYTVLARRFRPQTFDEVVGQGMVAQALRNAISSSRVAHAYLFTGARGVGKTSTARILAKSLNCPNVQDGDPCNTCEICLGISAGTDVDVLEIDGASNRGIEDIRSLRANVNVKSMRTRYKVYIIDEVHMLTREAFNALLKTLEEPPPTVKFIFCTTEPNKLPDTILSRCQRFDFGTIDTPNISVRLKQIAEAEGIAVEDAAVELIARRAAGSMRDSQSLFDQLLAFGGDPITPADVHRLFGTADDQRLVELFEAVISGEKGAALQAFDAALEEGIQLGEVTTQLLDYLRDLMVLASGAEQVRLSSVSPELRPQLIEQAKRWGLETIVAAMEILSEAKGRMQRVAYGRALAELALVRMSLLQHLHDLSDLIRQVKSGAVNLPATNGAAPTRQPPAANRTSAPPPQKKMAPLPTETPSAAIPDPETRPTIDFQTGSEEEIWAEVLTRVPDMVKTNVQRSSGIAIIGPNALEISFPKSYHFNLEYCQRRDQMGRLEAALEEVVGRKVGITLKLADDPSPASIPDEEKASPTGTKHRIDPENDPLVRKAMTVFNATVVKVEER</sequence>
<dbReference type="PANTHER" id="PTHR11669:SF0">
    <property type="entry name" value="PROTEIN STICHEL-LIKE 2"/>
    <property type="match status" value="1"/>
</dbReference>
<evidence type="ECO:0000313" key="14">
    <source>
        <dbReference type="EMBL" id="QDU46002.1"/>
    </source>
</evidence>
<evidence type="ECO:0000256" key="2">
    <source>
        <dbReference type="ARBA" id="ARBA00022679"/>
    </source>
</evidence>
<reference evidence="14 15" key="1">
    <citation type="submission" date="2019-02" db="EMBL/GenBank/DDBJ databases">
        <title>Deep-cultivation of Planctomycetes and their phenomic and genomic characterization uncovers novel biology.</title>
        <authorList>
            <person name="Wiegand S."/>
            <person name="Jogler M."/>
            <person name="Boedeker C."/>
            <person name="Pinto D."/>
            <person name="Vollmers J."/>
            <person name="Rivas-Marin E."/>
            <person name="Kohn T."/>
            <person name="Peeters S.H."/>
            <person name="Heuer A."/>
            <person name="Rast P."/>
            <person name="Oberbeckmann S."/>
            <person name="Bunk B."/>
            <person name="Jeske O."/>
            <person name="Meyerdierks A."/>
            <person name="Storesund J.E."/>
            <person name="Kallscheuer N."/>
            <person name="Luecker S."/>
            <person name="Lage O.M."/>
            <person name="Pohl T."/>
            <person name="Merkel B.J."/>
            <person name="Hornburger P."/>
            <person name="Mueller R.-W."/>
            <person name="Bruemmer F."/>
            <person name="Labrenz M."/>
            <person name="Spormann A.M."/>
            <person name="Op den Camp H."/>
            <person name="Overmann J."/>
            <person name="Amann R."/>
            <person name="Jetten M.S.M."/>
            <person name="Mascher T."/>
            <person name="Medema M.H."/>
            <person name="Devos D.P."/>
            <person name="Kaster A.-K."/>
            <person name="Ovreas L."/>
            <person name="Rohde M."/>
            <person name="Galperin M.Y."/>
            <person name="Jogler C."/>
        </authorList>
    </citation>
    <scope>NUCLEOTIDE SEQUENCE [LARGE SCALE GENOMIC DNA]</scope>
    <source>
        <strain evidence="14 15">Mal52</strain>
    </source>
</reference>
<keyword evidence="6 11" id="KW-0547">Nucleotide-binding</keyword>
<comment type="similarity">
    <text evidence="1 11">Belongs to the DnaX/STICHEL family.</text>
</comment>
<dbReference type="InterPro" id="IPR050238">
    <property type="entry name" value="DNA_Rep/Repair_Clamp_Loader"/>
</dbReference>
<dbReference type="Pfam" id="PF12169">
    <property type="entry name" value="DNA_pol3_gamma3"/>
    <property type="match status" value="1"/>
</dbReference>
<dbReference type="CDD" id="cd18137">
    <property type="entry name" value="HLD_clamp_pol_III_gamma_tau"/>
    <property type="match status" value="1"/>
</dbReference>
<keyword evidence="2 11" id="KW-0808">Transferase</keyword>
<dbReference type="NCBIfam" id="NF004046">
    <property type="entry name" value="PRK05563.1"/>
    <property type="match status" value="1"/>
</dbReference>
<comment type="subunit">
    <text evidence="11">DNA polymerase III contains a core (composed of alpha, epsilon and theta chains) that associates with a tau subunit. This core dimerizes to form the POLIII' complex. PolIII' associates with the gamma complex (composed of gamma, delta, delta', psi and chi chains) and with the beta chain to form the complete DNA polymerase III complex.</text>
</comment>
<organism evidence="14 15">
    <name type="scientific">Symmachiella dynata</name>
    <dbReference type="NCBI Taxonomy" id="2527995"/>
    <lineage>
        <taxon>Bacteria</taxon>
        <taxon>Pseudomonadati</taxon>
        <taxon>Planctomycetota</taxon>
        <taxon>Planctomycetia</taxon>
        <taxon>Planctomycetales</taxon>
        <taxon>Planctomycetaceae</taxon>
        <taxon>Symmachiella</taxon>
    </lineage>
</organism>
<dbReference type="InterPro" id="IPR022754">
    <property type="entry name" value="DNA_pol_III_gamma-3"/>
</dbReference>
<evidence type="ECO:0000256" key="7">
    <source>
        <dbReference type="ARBA" id="ARBA00022833"/>
    </source>
</evidence>
<evidence type="ECO:0000256" key="11">
    <source>
        <dbReference type="RuleBase" id="RU364063"/>
    </source>
</evidence>
<feature type="domain" description="AAA+ ATPase" evidence="13">
    <location>
        <begin position="42"/>
        <end position="184"/>
    </location>
</feature>
<evidence type="ECO:0000256" key="6">
    <source>
        <dbReference type="ARBA" id="ARBA00022741"/>
    </source>
</evidence>
<comment type="catalytic activity">
    <reaction evidence="10 11">
        <text>DNA(n) + a 2'-deoxyribonucleoside 5'-triphosphate = DNA(n+1) + diphosphate</text>
        <dbReference type="Rhea" id="RHEA:22508"/>
        <dbReference type="Rhea" id="RHEA-COMP:17339"/>
        <dbReference type="Rhea" id="RHEA-COMP:17340"/>
        <dbReference type="ChEBI" id="CHEBI:33019"/>
        <dbReference type="ChEBI" id="CHEBI:61560"/>
        <dbReference type="ChEBI" id="CHEBI:173112"/>
        <dbReference type="EC" id="2.7.7.7"/>
    </reaction>
</comment>
<dbReference type="CDD" id="cd00009">
    <property type="entry name" value="AAA"/>
    <property type="match status" value="1"/>
</dbReference>
<dbReference type="AlphaFoldDB" id="A0A517ZU53"/>
<dbReference type="GO" id="GO:0046872">
    <property type="term" value="F:metal ion binding"/>
    <property type="evidence" value="ECO:0007669"/>
    <property type="project" value="UniProtKB-KW"/>
</dbReference>
<dbReference type="SUPFAM" id="SSF48019">
    <property type="entry name" value="post-AAA+ oligomerization domain-like"/>
    <property type="match status" value="1"/>
</dbReference>
<proteinExistence type="inferred from homology"/>
<dbReference type="InterPro" id="IPR003593">
    <property type="entry name" value="AAA+_ATPase"/>
</dbReference>
<dbReference type="RefSeq" id="WP_145378532.1">
    <property type="nucleotide sequence ID" value="NZ_CP036276.1"/>
</dbReference>
<dbReference type="Pfam" id="PF22608">
    <property type="entry name" value="DNAX_ATPase_lid"/>
    <property type="match status" value="1"/>
</dbReference>
<keyword evidence="7" id="KW-0862">Zinc</keyword>